<feature type="compositionally biased region" description="Low complexity" evidence="1">
    <location>
        <begin position="329"/>
        <end position="344"/>
    </location>
</feature>
<dbReference type="Pfam" id="PF25835">
    <property type="entry name" value="Fn3_SaeA_5th"/>
    <property type="match status" value="1"/>
</dbReference>
<dbReference type="Proteomes" id="UP000460221">
    <property type="component" value="Unassembled WGS sequence"/>
</dbReference>
<feature type="compositionally biased region" description="Low complexity" evidence="1">
    <location>
        <begin position="80"/>
        <end position="101"/>
    </location>
</feature>
<dbReference type="RefSeq" id="WP_154768959.1">
    <property type="nucleotide sequence ID" value="NZ_WLYK01000005.1"/>
</dbReference>
<feature type="compositionally biased region" description="Pro residues" evidence="1">
    <location>
        <begin position="345"/>
        <end position="356"/>
    </location>
</feature>
<feature type="compositionally biased region" description="Polar residues" evidence="1">
    <location>
        <begin position="311"/>
        <end position="328"/>
    </location>
</feature>
<evidence type="ECO:0000313" key="5">
    <source>
        <dbReference type="Proteomes" id="UP000460221"/>
    </source>
</evidence>
<evidence type="ECO:0000256" key="1">
    <source>
        <dbReference type="SAM" id="MobiDB-lite"/>
    </source>
</evidence>
<comment type="caution">
    <text evidence="4">The sequence shown here is derived from an EMBL/GenBank/DDBJ whole genome shotgun (WGS) entry which is preliminary data.</text>
</comment>
<evidence type="ECO:0000259" key="2">
    <source>
        <dbReference type="Pfam" id="PF25832"/>
    </source>
</evidence>
<dbReference type="PANTHER" id="PTHR24216:SF65">
    <property type="entry name" value="PAXILLIN-LIKE PROTEIN 1"/>
    <property type="match status" value="1"/>
</dbReference>
<feature type="domain" description="SaeA first Fn3-like" evidence="2">
    <location>
        <begin position="413"/>
        <end position="494"/>
    </location>
</feature>
<keyword evidence="5" id="KW-1185">Reference proteome</keyword>
<organism evidence="4 5">
    <name type="scientific">Nakamurella alba</name>
    <dbReference type="NCBI Taxonomy" id="2665158"/>
    <lineage>
        <taxon>Bacteria</taxon>
        <taxon>Bacillati</taxon>
        <taxon>Actinomycetota</taxon>
        <taxon>Actinomycetes</taxon>
        <taxon>Nakamurellales</taxon>
        <taxon>Nakamurellaceae</taxon>
        <taxon>Nakamurella</taxon>
    </lineage>
</organism>
<accession>A0A7K1FLE3</accession>
<feature type="compositionally biased region" description="Low complexity" evidence="1">
    <location>
        <begin position="200"/>
        <end position="210"/>
    </location>
</feature>
<evidence type="ECO:0000259" key="3">
    <source>
        <dbReference type="Pfam" id="PF25835"/>
    </source>
</evidence>
<feature type="domain" description="SaeA fourth Fn3-like" evidence="3">
    <location>
        <begin position="720"/>
        <end position="796"/>
    </location>
</feature>
<dbReference type="Gene3D" id="2.60.40.10">
    <property type="entry name" value="Immunoglobulins"/>
    <property type="match status" value="1"/>
</dbReference>
<sequence>MALEDSLRTVRDRLGLRVNEDLIVWAARLETGRRRSGRPGVTPEILQDTWRRMHITVSDRENQDLMTVLEQARDLEEQEVAAPAAPAAPAVPTAVPVAADPSPAPSGPPSWYTPPSRTAQPEPVAGDRHPAQAPGAQAPIPQTPNAQTPNAQSPIPQTPNAQSPIPQTATAQPPGPAAPTSLPAWYTPPGVTPEPPPLPERTVPPESTTPTAPPAALPGGATGPFAAAPAPTSTGAFVPPTADPPPHPATVSAAPGTGPTAAPPRSTDRATPDRPDHQPPTPPSQQLPSQQLPSRQMTDPEPRTAPPPTGSPTGQPLPSAQGTSPAQGTSSAHATSSAQSTLPAATPPPPPPPVRPPVTNSGPHTGAHPGGFTPPGHTGGFAKQTGPLPEPSMFAGDADVFGNVDGYIGLTVHPDRVQLMWDPADPGPGILLYLVVGTRTEIPHTADQGERLAVTADPVAVVAPGYRYYAVFAYRGASPMAAARDPQAVRQAIGQVVPGPDSVDFVVNPDSVVLEWRRPAGVTGVQLRRSRADEPLPTFEDATLVKPVEAGQSSYLDKDVEPGRSYVYELVCLAGAPRPEGGTDRSPAWSSGTVVIPAMPERVTDLQGSLSDAGTSVQCRLSWPKVARGRVSIFHRPGTPGQLGELAPDQILTAAEIDRLPLGNRIVWGLTGDGNRDVLDGFAIDVAESPEWCFTPVTEMAGRFAVGPSQVLTHVGAIGAIELTDRIFWQFLRFEWPTGAAEVIAEVDGAVTRTSRERFELYGGVRLTLPPHRGTIRLHGVRTYRGVTLRGRPAEVAYPGRQVVFYQFEYGPTGVRAVYLRPEIPLPPIGLVLGGGTDLQPLSLRELGSGTEFGTVASMTLPSDGPPGEWFRWEVTVPPQARQLKVFGHANSGEEIALVEWMAPGSPAPQRVSRRCPHCLAPPNPENQYFRCGSEGTCQPAEDTLLTRIRGTRTLAKPWTMQALESTGPVGSVHCRHCGTVTRDEFCLSCGETFPHADWWQTNSYAATLLGPRRSGKTSMLQAQSYALLEGLAESWGGYAAPLDAGSRARMKRYHDEWETGRLQLGTTSVQQNRDLLRPLQFSVRFPQQQRPVAFSLFDVAGEDMEDPELLANYSHSMLNGDALIYLVDPLQITEVRTALDGFVTLPPGGGATPVQGLHNVITVLRGRFGGTGPLPVRLAVVFSKFDALQQASSSPGSPIAGALPFGSAVLRDPYSDPAAAPVVFDPVDGNAVHQEARTLLSQLGGSSILHLVESNFATYRYFVTSSTGHTPASNTMHSTARAPHRLFDPLRWVIQG</sequence>
<evidence type="ECO:0008006" key="6">
    <source>
        <dbReference type="Google" id="ProtNLM"/>
    </source>
</evidence>
<feature type="compositionally biased region" description="Low complexity" evidence="1">
    <location>
        <begin position="286"/>
        <end position="296"/>
    </location>
</feature>
<feature type="compositionally biased region" description="Low complexity" evidence="1">
    <location>
        <begin position="357"/>
        <end position="382"/>
    </location>
</feature>
<protein>
    <recommendedName>
        <fullName evidence="6">Fibronectin type-III domain-containing protein</fullName>
    </recommendedName>
</protein>
<dbReference type="EMBL" id="WLYK01000005">
    <property type="protein sequence ID" value="MTD14967.1"/>
    <property type="molecule type" value="Genomic_DNA"/>
</dbReference>
<feature type="compositionally biased region" description="Low complexity" evidence="1">
    <location>
        <begin position="131"/>
        <end position="140"/>
    </location>
</feature>
<feature type="compositionally biased region" description="Polar residues" evidence="1">
    <location>
        <begin position="143"/>
        <end position="160"/>
    </location>
</feature>
<dbReference type="GO" id="GO:0005975">
    <property type="term" value="P:carbohydrate metabolic process"/>
    <property type="evidence" value="ECO:0007669"/>
    <property type="project" value="UniProtKB-ARBA"/>
</dbReference>
<feature type="region of interest" description="Disordered" evidence="1">
    <location>
        <begin position="77"/>
        <end position="394"/>
    </location>
</feature>
<feature type="compositionally biased region" description="Pro residues" evidence="1">
    <location>
        <begin position="190"/>
        <end position="199"/>
    </location>
</feature>
<name>A0A7K1FLE3_9ACTN</name>
<dbReference type="InterPro" id="IPR058691">
    <property type="entry name" value="Fn3_SaeA_1st"/>
</dbReference>
<feature type="compositionally biased region" description="Low complexity" evidence="1">
    <location>
        <begin position="249"/>
        <end position="265"/>
    </location>
</feature>
<evidence type="ECO:0000313" key="4">
    <source>
        <dbReference type="EMBL" id="MTD14967.1"/>
    </source>
</evidence>
<feature type="compositionally biased region" description="Low complexity" evidence="1">
    <location>
        <begin position="161"/>
        <end position="172"/>
    </location>
</feature>
<dbReference type="InterPro" id="IPR058694">
    <property type="entry name" value="Fn3_SaeA_4th"/>
</dbReference>
<feature type="compositionally biased region" description="Low complexity" evidence="1">
    <location>
        <begin position="217"/>
        <end position="240"/>
    </location>
</feature>
<gene>
    <name evidence="4" type="ORF">GIS00_13560</name>
</gene>
<dbReference type="PANTHER" id="PTHR24216">
    <property type="entry name" value="PAXILLIN-RELATED"/>
    <property type="match status" value="1"/>
</dbReference>
<feature type="compositionally biased region" description="Pro residues" evidence="1">
    <location>
        <begin position="102"/>
        <end position="112"/>
    </location>
</feature>
<feature type="compositionally biased region" description="Basic and acidic residues" evidence="1">
    <location>
        <begin position="266"/>
        <end position="277"/>
    </location>
</feature>
<dbReference type="PRINTS" id="PR01217">
    <property type="entry name" value="PRICHEXTENSN"/>
</dbReference>
<dbReference type="Pfam" id="PF25832">
    <property type="entry name" value="Fn3_SaeA_2nd"/>
    <property type="match status" value="1"/>
</dbReference>
<proteinExistence type="predicted"/>
<dbReference type="InterPro" id="IPR013783">
    <property type="entry name" value="Ig-like_fold"/>
</dbReference>
<reference evidence="4 5" key="1">
    <citation type="submission" date="2019-11" db="EMBL/GenBank/DDBJ databases">
        <authorList>
            <person name="Jiang L.-Q."/>
        </authorList>
    </citation>
    <scope>NUCLEOTIDE SEQUENCE [LARGE SCALE GENOMIC DNA]</scope>
    <source>
        <strain evidence="4 5">YIM 132087</strain>
    </source>
</reference>